<reference evidence="2" key="1">
    <citation type="submission" date="2018-11" db="EMBL/GenBank/DDBJ databases">
        <authorList>
            <person name="Grassa J C."/>
        </authorList>
    </citation>
    <scope>NUCLEOTIDE SEQUENCE [LARGE SCALE GENOMIC DNA]</scope>
</reference>
<accession>A0A803QHB0</accession>
<feature type="region of interest" description="Disordered" evidence="1">
    <location>
        <begin position="29"/>
        <end position="106"/>
    </location>
</feature>
<feature type="compositionally biased region" description="Basic and acidic residues" evidence="1">
    <location>
        <begin position="34"/>
        <end position="97"/>
    </location>
</feature>
<organism evidence="2 3">
    <name type="scientific">Cannabis sativa</name>
    <name type="common">Hemp</name>
    <name type="synonym">Marijuana</name>
    <dbReference type="NCBI Taxonomy" id="3483"/>
    <lineage>
        <taxon>Eukaryota</taxon>
        <taxon>Viridiplantae</taxon>
        <taxon>Streptophyta</taxon>
        <taxon>Embryophyta</taxon>
        <taxon>Tracheophyta</taxon>
        <taxon>Spermatophyta</taxon>
        <taxon>Magnoliopsida</taxon>
        <taxon>eudicotyledons</taxon>
        <taxon>Gunneridae</taxon>
        <taxon>Pentapetalae</taxon>
        <taxon>rosids</taxon>
        <taxon>fabids</taxon>
        <taxon>Rosales</taxon>
        <taxon>Cannabaceae</taxon>
        <taxon>Cannabis</taxon>
    </lineage>
</organism>
<evidence type="ECO:0000313" key="3">
    <source>
        <dbReference type="Proteomes" id="UP000596661"/>
    </source>
</evidence>
<reference evidence="2" key="2">
    <citation type="submission" date="2021-03" db="UniProtKB">
        <authorList>
            <consortium name="EnsemblPlants"/>
        </authorList>
    </citation>
    <scope>IDENTIFICATION</scope>
</reference>
<dbReference type="EnsemblPlants" id="evm.model.09.768">
    <property type="protein sequence ID" value="cds.evm.model.09.768"/>
    <property type="gene ID" value="evm.TU.09.768"/>
</dbReference>
<evidence type="ECO:0000313" key="2">
    <source>
        <dbReference type="EnsemblPlants" id="cds.evm.model.09.768"/>
    </source>
</evidence>
<name>A0A803QHB0_CANSA</name>
<evidence type="ECO:0000256" key="1">
    <source>
        <dbReference type="SAM" id="MobiDB-lite"/>
    </source>
</evidence>
<dbReference type="EMBL" id="UZAU01000736">
    <property type="status" value="NOT_ANNOTATED_CDS"/>
    <property type="molecule type" value="Genomic_DNA"/>
</dbReference>
<dbReference type="AlphaFoldDB" id="A0A803QHB0"/>
<proteinExistence type="predicted"/>
<dbReference type="Proteomes" id="UP000596661">
    <property type="component" value="Chromosome 9"/>
</dbReference>
<sequence length="266" mass="30025">MLTKSSICLVSESSPSWAGLNEAAQNKYPLSDSSYHDEDVDEVHPVSDDNDKNLSTNDLRRRLNAKNERAKVEKSKPRGNDLRNHINDRVRKRESSSDKTQCLEYSEREDSEPYVKRIIDESLSESFSMPQIELYEEKMDPRDHLSKYNRIMLVAKAREDAKCLCFSLTISKSTDDCVKQQPRESLKKFIQRMMDVAAKTKGVGHPQARGIHAPNAQALQWAHNASTVAVAVAPGPKIFYPSRFALPLLDGHVETIFAGPHIVEST</sequence>
<protein>
    <submittedName>
        <fullName evidence="2">Uncharacterized protein</fullName>
    </submittedName>
</protein>
<keyword evidence="3" id="KW-1185">Reference proteome</keyword>
<dbReference type="Gramene" id="evm.model.09.768">
    <property type="protein sequence ID" value="cds.evm.model.09.768"/>
    <property type="gene ID" value="evm.TU.09.768"/>
</dbReference>